<evidence type="ECO:0000313" key="1">
    <source>
        <dbReference type="EMBL" id="WSB67361.1"/>
    </source>
</evidence>
<dbReference type="Proteomes" id="UP001344251">
    <property type="component" value="Chromosome"/>
</dbReference>
<dbReference type="PANTHER" id="PTHR39332">
    <property type="entry name" value="BLL4707 PROTEIN"/>
    <property type="match status" value="1"/>
</dbReference>
<evidence type="ECO:0000313" key="2">
    <source>
        <dbReference type="Proteomes" id="UP001344251"/>
    </source>
</evidence>
<gene>
    <name evidence="1" type="ORF">OG863_04965</name>
</gene>
<keyword evidence="2" id="KW-1185">Reference proteome</keyword>
<dbReference type="RefSeq" id="WP_326616652.1">
    <property type="nucleotide sequence ID" value="NZ_CP109106.1"/>
</dbReference>
<sequence length="155" mass="16921">MPETRASAVIPADATAVWRLLRDFNGLPAWQPGVTHSTLRDGDAPDRVGSVRTLTLLTGEEVSESLVALDDHTRSLTYDIVKSPYAVQSYRSTLRVLPLTGTGESVVEWTLTFDCAPALAEELTGTFRDGVFATGLRGLTDYFLSRGRPARRGPR</sequence>
<name>A0ABZ1FB21_9ACTN</name>
<accession>A0ABZ1FB21</accession>
<dbReference type="InterPro" id="IPR019587">
    <property type="entry name" value="Polyketide_cyclase/dehydratase"/>
</dbReference>
<proteinExistence type="predicted"/>
<dbReference type="EMBL" id="CP109106">
    <property type="protein sequence ID" value="WSB67361.1"/>
    <property type="molecule type" value="Genomic_DNA"/>
</dbReference>
<dbReference type="Pfam" id="PF10604">
    <property type="entry name" value="Polyketide_cyc2"/>
    <property type="match status" value="1"/>
</dbReference>
<protein>
    <submittedName>
        <fullName evidence="1">SRPBCC family protein</fullName>
    </submittedName>
</protein>
<dbReference type="CDD" id="cd07821">
    <property type="entry name" value="PYR_PYL_RCAR_like"/>
    <property type="match status" value="1"/>
</dbReference>
<dbReference type="Gene3D" id="3.30.530.20">
    <property type="match status" value="1"/>
</dbReference>
<organism evidence="1 2">
    <name type="scientific">Streptomyces decoyicus</name>
    <dbReference type="NCBI Taxonomy" id="249567"/>
    <lineage>
        <taxon>Bacteria</taxon>
        <taxon>Bacillati</taxon>
        <taxon>Actinomycetota</taxon>
        <taxon>Actinomycetes</taxon>
        <taxon>Kitasatosporales</taxon>
        <taxon>Streptomycetaceae</taxon>
        <taxon>Streptomyces</taxon>
    </lineage>
</organism>
<dbReference type="PANTHER" id="PTHR39332:SF7">
    <property type="entry name" value="SRPBCC FAMILY PROTEIN"/>
    <property type="match status" value="1"/>
</dbReference>
<dbReference type="InterPro" id="IPR023393">
    <property type="entry name" value="START-like_dom_sf"/>
</dbReference>
<reference evidence="1 2" key="1">
    <citation type="submission" date="2022-10" db="EMBL/GenBank/DDBJ databases">
        <title>The complete genomes of actinobacterial strains from the NBC collection.</title>
        <authorList>
            <person name="Joergensen T.S."/>
            <person name="Alvarez Arevalo M."/>
            <person name="Sterndorff E.B."/>
            <person name="Faurdal D."/>
            <person name="Vuksanovic O."/>
            <person name="Mourched A.-S."/>
            <person name="Charusanti P."/>
            <person name="Shaw S."/>
            <person name="Blin K."/>
            <person name="Weber T."/>
        </authorList>
    </citation>
    <scope>NUCLEOTIDE SEQUENCE [LARGE SCALE GENOMIC DNA]</scope>
    <source>
        <strain evidence="1 2">NBC 01774</strain>
    </source>
</reference>
<dbReference type="SUPFAM" id="SSF55961">
    <property type="entry name" value="Bet v1-like"/>
    <property type="match status" value="1"/>
</dbReference>